<evidence type="ECO:0000313" key="10">
    <source>
        <dbReference type="Proteomes" id="UP000309215"/>
    </source>
</evidence>
<keyword evidence="4 6" id="KW-0378">Hydrolase</keyword>
<comment type="catalytic activity">
    <reaction evidence="1 6">
        <text>a beta-lactam + H2O = a substituted beta-amino acid</text>
        <dbReference type="Rhea" id="RHEA:20401"/>
        <dbReference type="ChEBI" id="CHEBI:15377"/>
        <dbReference type="ChEBI" id="CHEBI:35627"/>
        <dbReference type="ChEBI" id="CHEBI:140347"/>
        <dbReference type="EC" id="3.5.2.6"/>
    </reaction>
</comment>
<evidence type="ECO:0000313" key="9">
    <source>
        <dbReference type="EMBL" id="TKD11950.1"/>
    </source>
</evidence>
<dbReference type="NCBIfam" id="NF033103">
    <property type="entry name" value="bla_class_A"/>
    <property type="match status" value="1"/>
</dbReference>
<dbReference type="GO" id="GO:0046677">
    <property type="term" value="P:response to antibiotic"/>
    <property type="evidence" value="ECO:0007669"/>
    <property type="project" value="UniProtKB-UniRule"/>
</dbReference>
<dbReference type="PRINTS" id="PR00118">
    <property type="entry name" value="BLACTAMASEA"/>
</dbReference>
<dbReference type="Proteomes" id="UP000309215">
    <property type="component" value="Unassembled WGS sequence"/>
</dbReference>
<feature type="domain" description="Beta-lactamase class A catalytic" evidence="8">
    <location>
        <begin position="220"/>
        <end position="479"/>
    </location>
</feature>
<feature type="region of interest" description="Disordered" evidence="7">
    <location>
        <begin position="63"/>
        <end position="109"/>
    </location>
</feature>
<evidence type="ECO:0000259" key="8">
    <source>
        <dbReference type="Pfam" id="PF13354"/>
    </source>
</evidence>
<evidence type="ECO:0000256" key="1">
    <source>
        <dbReference type="ARBA" id="ARBA00001526"/>
    </source>
</evidence>
<feature type="compositionally biased region" description="Basic residues" evidence="7">
    <location>
        <begin position="100"/>
        <end position="109"/>
    </location>
</feature>
<dbReference type="PROSITE" id="PS00146">
    <property type="entry name" value="BETA_LACTAMASE_A"/>
    <property type="match status" value="1"/>
</dbReference>
<gene>
    <name evidence="9" type="primary">bla</name>
    <name evidence="9" type="ORF">E8A74_07440</name>
</gene>
<protein>
    <recommendedName>
        <fullName evidence="3 6">Beta-lactamase</fullName>
        <ecNumber evidence="3 6">3.5.2.6</ecNumber>
    </recommendedName>
</protein>
<dbReference type="Pfam" id="PF13354">
    <property type="entry name" value="Beta-lactamase2"/>
    <property type="match status" value="1"/>
</dbReference>
<name>A0A4U1JHR3_9BACT</name>
<evidence type="ECO:0000256" key="5">
    <source>
        <dbReference type="ARBA" id="ARBA00023251"/>
    </source>
</evidence>
<accession>A0A4U1JHR3</accession>
<proteinExistence type="inferred from homology"/>
<dbReference type="Gene3D" id="3.40.710.10">
    <property type="entry name" value="DD-peptidase/beta-lactamase superfamily"/>
    <property type="match status" value="1"/>
</dbReference>
<dbReference type="EC" id="3.5.2.6" evidence="3 6"/>
<dbReference type="EMBL" id="SSMQ01000005">
    <property type="protein sequence ID" value="TKD11950.1"/>
    <property type="molecule type" value="Genomic_DNA"/>
</dbReference>
<dbReference type="GO" id="GO:0030655">
    <property type="term" value="P:beta-lactam antibiotic catabolic process"/>
    <property type="evidence" value="ECO:0007669"/>
    <property type="project" value="InterPro"/>
</dbReference>
<dbReference type="SUPFAM" id="SSF56601">
    <property type="entry name" value="beta-lactamase/transpeptidase-like"/>
    <property type="match status" value="1"/>
</dbReference>
<dbReference type="AlphaFoldDB" id="A0A4U1JHR3"/>
<keyword evidence="5 6" id="KW-0046">Antibiotic resistance</keyword>
<dbReference type="InterPro" id="IPR012338">
    <property type="entry name" value="Beta-lactam/transpept-like"/>
</dbReference>
<dbReference type="OrthoDB" id="9784149at2"/>
<comment type="similarity">
    <text evidence="2 6">Belongs to the class-A beta-lactamase family.</text>
</comment>
<dbReference type="InterPro" id="IPR023650">
    <property type="entry name" value="Beta-lactam_class-A_AS"/>
</dbReference>
<keyword evidence="10" id="KW-1185">Reference proteome</keyword>
<dbReference type="InterPro" id="IPR045155">
    <property type="entry name" value="Beta-lactam_cat"/>
</dbReference>
<comment type="caution">
    <text evidence="9">The sequence shown here is derived from an EMBL/GenBank/DDBJ whole genome shotgun (WGS) entry which is preliminary data.</text>
</comment>
<reference evidence="9 10" key="1">
    <citation type="submission" date="2019-04" db="EMBL/GenBank/DDBJ databases">
        <authorList>
            <person name="Li Y."/>
            <person name="Wang J."/>
        </authorList>
    </citation>
    <scope>NUCLEOTIDE SEQUENCE [LARGE SCALE GENOMIC DNA]</scope>
    <source>
        <strain evidence="9 10">DSM 14668</strain>
    </source>
</reference>
<dbReference type="PANTHER" id="PTHR35333">
    <property type="entry name" value="BETA-LACTAMASE"/>
    <property type="match status" value="1"/>
</dbReference>
<evidence type="ECO:0000256" key="4">
    <source>
        <dbReference type="ARBA" id="ARBA00022801"/>
    </source>
</evidence>
<organism evidence="9 10">
    <name type="scientific">Polyangium fumosum</name>
    <dbReference type="NCBI Taxonomy" id="889272"/>
    <lineage>
        <taxon>Bacteria</taxon>
        <taxon>Pseudomonadati</taxon>
        <taxon>Myxococcota</taxon>
        <taxon>Polyangia</taxon>
        <taxon>Polyangiales</taxon>
        <taxon>Polyangiaceae</taxon>
        <taxon>Polyangium</taxon>
    </lineage>
</organism>
<dbReference type="PANTHER" id="PTHR35333:SF3">
    <property type="entry name" value="BETA-LACTAMASE-TYPE TRANSPEPTIDASE FOLD CONTAINING PROTEIN"/>
    <property type="match status" value="1"/>
</dbReference>
<dbReference type="GO" id="GO:0008800">
    <property type="term" value="F:beta-lactamase activity"/>
    <property type="evidence" value="ECO:0007669"/>
    <property type="project" value="UniProtKB-UniRule"/>
</dbReference>
<evidence type="ECO:0000256" key="3">
    <source>
        <dbReference type="ARBA" id="ARBA00012865"/>
    </source>
</evidence>
<evidence type="ECO:0000256" key="2">
    <source>
        <dbReference type="ARBA" id="ARBA00009009"/>
    </source>
</evidence>
<evidence type="ECO:0000256" key="6">
    <source>
        <dbReference type="RuleBase" id="RU361140"/>
    </source>
</evidence>
<sequence length="509" mass="54884">MRPPASTRGSVMTLRSAVISSDEGSGTKCSMWPCSKRDAERNRRRGAAELCTRGWISKRVVPSTRVKRSYRTKSPDASPARAWLNGPSPKRPSAASSTNRKSKALPTRRTRMLVRSKARSSLVSRSSVRLISTTDPPLAEPWTQARARQSCGLSEGCPRRTPSRECGTGLVRSSRIMQRLSLLAAALLLCACAAPPRAFDVTRLERDVAAAETRAGGRLGVAVVEPSSGQRWVHHAGERFPLQSTFKAPLAAAVLARVDAGALSLDTKIEVRRDELSVCWSPLAEAFQGETQSFSVLDLLTQSVAVSDNTAADVLMHEIGGPESVNAMLARSGVTALHVDRYERDLQLQFHGLAAYEPAMSTCKGMDAAVERLPKDEHVRAFEAYLRDPRDTTTPEAAADFLLKLDRGEMLTPASTRVLLDIMHGTKTGPRRLRAGLPPDARLAHKTGSSDDTEGRNGATNDIGIATLPDGRKLVIVALLTESSAPQETREAALADVARAAVGAMTSPR</sequence>
<evidence type="ECO:0000256" key="7">
    <source>
        <dbReference type="SAM" id="MobiDB-lite"/>
    </source>
</evidence>
<dbReference type="InterPro" id="IPR000871">
    <property type="entry name" value="Beta-lactam_class-A"/>
</dbReference>
<feature type="region of interest" description="Disordered" evidence="7">
    <location>
        <begin position="429"/>
        <end position="464"/>
    </location>
</feature>